<feature type="transmembrane region" description="Helical" evidence="2">
    <location>
        <begin position="353"/>
        <end position="377"/>
    </location>
</feature>
<organism evidence="3">
    <name type="scientific">Wuchereria bancrofti</name>
    <dbReference type="NCBI Taxonomy" id="6293"/>
    <lineage>
        <taxon>Eukaryota</taxon>
        <taxon>Metazoa</taxon>
        <taxon>Ecdysozoa</taxon>
        <taxon>Nematoda</taxon>
        <taxon>Chromadorea</taxon>
        <taxon>Rhabditida</taxon>
        <taxon>Spirurina</taxon>
        <taxon>Spiruromorpha</taxon>
        <taxon>Filarioidea</taxon>
        <taxon>Onchocercidae</taxon>
        <taxon>Wuchereria</taxon>
    </lineage>
</organism>
<accession>A0A1I8EHU7</accession>
<name>A0A1I8EHU7_WUCBA</name>
<dbReference type="WBParaSite" id="maker-PairedContig_2102-snap-gene-0.2-mRNA-1">
    <property type="protein sequence ID" value="maker-PairedContig_2102-snap-gene-0.2-mRNA-1"/>
    <property type="gene ID" value="maker-PairedContig_2102-snap-gene-0.2"/>
</dbReference>
<keyword evidence="2" id="KW-0472">Membrane</keyword>
<dbReference type="AlphaFoldDB" id="A0A1I8EHU7"/>
<evidence type="ECO:0000313" key="3">
    <source>
        <dbReference type="WBParaSite" id="maker-PairedContig_2102-snap-gene-0.2-mRNA-1"/>
    </source>
</evidence>
<protein>
    <submittedName>
        <fullName evidence="3">Uncharacterized protein</fullName>
    </submittedName>
</protein>
<sequence>MYHEADEKQDDYSSVKVKMITHQLKNGNNNNNNNDMFVQNTNTNAEISSDRSQQSTSKILSLTQEKTDSEQTQSMEEIESKTMNLTEISSKADELLSKTSSKDILETSKEQKLNNHVKEEKFSKKEFRDDKLNVINYQIPTSSSVGTIGNQVLPDFAQVGMTPLLAKHNDLKPIAQNLSRRKVKSVEPLKTEKISSETNRLPHRKNFEKTTAQKYFFPSCLGYTFLRLIALILLFCAWFIVYAFPCLQFTYHIPMIKGEMIESVAEKIPLRKTCRIMPHWWNDQKAFVGRIIETTQEDLMEEAMFDLVEISIFCVFSVIEFYMSSGAEIRAIMDSMCKEKVYNICIDVKIEAYGFLSSGCIFLFLVFLFAIDLIFLLKNAEEVESRKYLQMAACLHYDRPLKCMSKSVLEGVFIESTPHKREKKKK</sequence>
<reference evidence="3" key="1">
    <citation type="submission" date="2016-11" db="UniProtKB">
        <authorList>
            <consortium name="WormBaseParasite"/>
        </authorList>
    </citation>
    <scope>IDENTIFICATION</scope>
    <source>
        <strain evidence="3">pt0022</strain>
    </source>
</reference>
<proteinExistence type="predicted"/>
<evidence type="ECO:0000256" key="2">
    <source>
        <dbReference type="SAM" id="Phobius"/>
    </source>
</evidence>
<feature type="region of interest" description="Disordered" evidence="1">
    <location>
        <begin position="46"/>
        <end position="77"/>
    </location>
</feature>
<evidence type="ECO:0000256" key="1">
    <source>
        <dbReference type="SAM" id="MobiDB-lite"/>
    </source>
</evidence>
<keyword evidence="2" id="KW-1133">Transmembrane helix</keyword>
<feature type="transmembrane region" description="Helical" evidence="2">
    <location>
        <begin position="225"/>
        <end position="247"/>
    </location>
</feature>
<keyword evidence="2" id="KW-0812">Transmembrane</keyword>